<sequence>MSDGIIFDHSALLAVGRGHRQLSGFVVVALENPLFTLSVPALCMAEAVRLRADISTHLAHLPGVEVASLDRISADTMGRLAAALPAPGWPALHAVVASLTSGWEIATTEPGDYKGFGVPVLPVLPRPGD</sequence>
<comment type="caution">
    <text evidence="1">The sequence shown here is derived from an EMBL/GenBank/DDBJ whole genome shotgun (WGS) entry which is preliminary data.</text>
</comment>
<proteinExistence type="predicted"/>
<keyword evidence="2" id="KW-1185">Reference proteome</keyword>
<evidence type="ECO:0000313" key="1">
    <source>
        <dbReference type="EMBL" id="GAA2054932.1"/>
    </source>
</evidence>
<dbReference type="RefSeq" id="WP_019434345.1">
    <property type="nucleotide sequence ID" value="NZ_BAAANQ010000005.1"/>
</dbReference>
<evidence type="ECO:0008006" key="3">
    <source>
        <dbReference type="Google" id="ProtNLM"/>
    </source>
</evidence>
<reference evidence="2" key="1">
    <citation type="journal article" date="2019" name="Int. J. Syst. Evol. Microbiol.">
        <title>The Global Catalogue of Microorganisms (GCM) 10K type strain sequencing project: providing services to taxonomists for standard genome sequencing and annotation.</title>
        <authorList>
            <consortium name="The Broad Institute Genomics Platform"/>
            <consortium name="The Broad Institute Genome Sequencing Center for Infectious Disease"/>
            <person name="Wu L."/>
            <person name="Ma J."/>
        </authorList>
    </citation>
    <scope>NUCLEOTIDE SEQUENCE [LARGE SCALE GENOMIC DNA]</scope>
    <source>
        <strain evidence="2">JCM 14549</strain>
    </source>
</reference>
<organism evidence="1 2">
    <name type="scientific">Streptomyces cheonanensis</name>
    <dbReference type="NCBI Taxonomy" id="312720"/>
    <lineage>
        <taxon>Bacteria</taxon>
        <taxon>Bacillati</taxon>
        <taxon>Actinomycetota</taxon>
        <taxon>Actinomycetes</taxon>
        <taxon>Kitasatosporales</taxon>
        <taxon>Streptomycetaceae</taxon>
        <taxon>Streptomyces</taxon>
    </lineage>
</organism>
<accession>A0ABP5GYR9</accession>
<dbReference type="Proteomes" id="UP001403094">
    <property type="component" value="Unassembled WGS sequence"/>
</dbReference>
<evidence type="ECO:0000313" key="2">
    <source>
        <dbReference type="Proteomes" id="UP001403094"/>
    </source>
</evidence>
<name>A0ABP5GYR9_9ACTN</name>
<dbReference type="EMBL" id="BAAANQ010000005">
    <property type="protein sequence ID" value="GAA2054932.1"/>
    <property type="molecule type" value="Genomic_DNA"/>
</dbReference>
<protein>
    <recommendedName>
        <fullName evidence="3">PIN domain-containing protein</fullName>
    </recommendedName>
</protein>
<gene>
    <name evidence="1" type="ORF">GCM10009757_31220</name>
</gene>